<dbReference type="PANTHER" id="PTHR33932:SF4">
    <property type="entry name" value="NA(+)_H(+) ANTIPORTER SUBUNIT B"/>
    <property type="match status" value="1"/>
</dbReference>
<proteinExistence type="predicted"/>
<dbReference type="GO" id="GO:0005886">
    <property type="term" value="C:plasma membrane"/>
    <property type="evidence" value="ECO:0007669"/>
    <property type="project" value="UniProtKB-SubCell"/>
</dbReference>
<keyword evidence="2" id="KW-1003">Cell membrane</keyword>
<evidence type="ECO:0000256" key="6">
    <source>
        <dbReference type="SAM" id="Phobius"/>
    </source>
</evidence>
<evidence type="ECO:0000256" key="4">
    <source>
        <dbReference type="ARBA" id="ARBA00022989"/>
    </source>
</evidence>
<dbReference type="Pfam" id="PF04039">
    <property type="entry name" value="MnhB"/>
    <property type="match status" value="1"/>
</dbReference>
<feature type="transmembrane region" description="Helical" evidence="6">
    <location>
        <begin position="81"/>
        <end position="103"/>
    </location>
</feature>
<dbReference type="GeneID" id="96954593"/>
<organism evidence="8 9">
    <name type="scientific">Haloplanus litoreus</name>
    <dbReference type="NCBI Taxonomy" id="767515"/>
    <lineage>
        <taxon>Archaea</taxon>
        <taxon>Methanobacteriati</taxon>
        <taxon>Methanobacteriota</taxon>
        <taxon>Stenosarchaea group</taxon>
        <taxon>Halobacteria</taxon>
        <taxon>Halobacteriales</taxon>
        <taxon>Haloferacaceae</taxon>
        <taxon>Haloplanus</taxon>
    </lineage>
</organism>
<reference evidence="8 9" key="1">
    <citation type="journal article" date="2019" name="Int. J. Syst. Evol. Microbiol.">
        <title>The Global Catalogue of Microorganisms (GCM) 10K type strain sequencing project: providing services to taxonomists for standard genome sequencing and annotation.</title>
        <authorList>
            <consortium name="The Broad Institute Genomics Platform"/>
            <consortium name="The Broad Institute Genome Sequencing Center for Infectious Disease"/>
            <person name="Wu L."/>
            <person name="Ma J."/>
        </authorList>
    </citation>
    <scope>NUCLEOTIDE SEQUENCE [LARGE SCALE GENOMIC DNA]</scope>
    <source>
        <strain evidence="8 9">GX21</strain>
    </source>
</reference>
<keyword evidence="9" id="KW-1185">Reference proteome</keyword>
<dbReference type="AlphaFoldDB" id="A0ABD5ZZU1"/>
<evidence type="ECO:0000256" key="3">
    <source>
        <dbReference type="ARBA" id="ARBA00022692"/>
    </source>
</evidence>
<dbReference type="InterPro" id="IPR007182">
    <property type="entry name" value="MnhB"/>
</dbReference>
<dbReference type="InterPro" id="IPR050622">
    <property type="entry name" value="CPA3_antiporter_subunitB"/>
</dbReference>
<accession>A0ABD5ZZU1</accession>
<keyword evidence="5 6" id="KW-0472">Membrane</keyword>
<feature type="transmembrane region" description="Helical" evidence="6">
    <location>
        <begin position="7"/>
        <end position="24"/>
    </location>
</feature>
<feature type="domain" description="Na+/H+ antiporter MnhB subunit-related protein" evidence="7">
    <location>
        <begin position="1"/>
        <end position="141"/>
    </location>
</feature>
<keyword evidence="3 6" id="KW-0812">Transmembrane</keyword>
<comment type="subcellular location">
    <subcellularLocation>
        <location evidence="1">Cell membrane</location>
        <topology evidence="1">Multi-pass membrane protein</topology>
    </subcellularLocation>
</comment>
<evidence type="ECO:0000256" key="5">
    <source>
        <dbReference type="ARBA" id="ARBA00023136"/>
    </source>
</evidence>
<evidence type="ECO:0000259" key="7">
    <source>
        <dbReference type="Pfam" id="PF04039"/>
    </source>
</evidence>
<dbReference type="PANTHER" id="PTHR33932">
    <property type="entry name" value="NA(+)/H(+) ANTIPORTER SUBUNIT B"/>
    <property type="match status" value="1"/>
</dbReference>
<evidence type="ECO:0000256" key="1">
    <source>
        <dbReference type="ARBA" id="ARBA00004651"/>
    </source>
</evidence>
<evidence type="ECO:0000256" key="2">
    <source>
        <dbReference type="ARBA" id="ARBA00022475"/>
    </source>
</evidence>
<keyword evidence="4 6" id="KW-1133">Transmembrane helix</keyword>
<sequence length="149" mass="15873">MRTTVRVTVPIILVLSISLFLQGHNLPGGGFIGGVLTTTAFVLIYVAYDLDYLESGVLDRQIEPGTGVFEHRTVTAYRRTLLLGLVIVLGSGVVGILVGDPFLTQTYVHVDGVPIYNEVELASALVFDLGVFLVVVGAILTIVSVVSAE</sequence>
<feature type="transmembrane region" description="Helical" evidence="6">
    <location>
        <begin position="30"/>
        <end position="48"/>
    </location>
</feature>
<feature type="transmembrane region" description="Helical" evidence="6">
    <location>
        <begin position="123"/>
        <end position="146"/>
    </location>
</feature>
<evidence type="ECO:0000313" key="9">
    <source>
        <dbReference type="Proteomes" id="UP001596434"/>
    </source>
</evidence>
<dbReference type="EMBL" id="JBHTAT010000001">
    <property type="protein sequence ID" value="MFC7256208.1"/>
    <property type="molecule type" value="Genomic_DNA"/>
</dbReference>
<gene>
    <name evidence="8" type="ORF">ACFQKE_13045</name>
</gene>
<dbReference type="Proteomes" id="UP001596434">
    <property type="component" value="Unassembled WGS sequence"/>
</dbReference>
<dbReference type="RefSeq" id="WP_379706589.1">
    <property type="nucleotide sequence ID" value="NZ_JBHTAT010000001.1"/>
</dbReference>
<evidence type="ECO:0000313" key="8">
    <source>
        <dbReference type="EMBL" id="MFC7256208.1"/>
    </source>
</evidence>
<protein>
    <submittedName>
        <fullName evidence="8">MnhB domain-containing protein</fullName>
    </submittedName>
</protein>
<comment type="caution">
    <text evidence="8">The sequence shown here is derived from an EMBL/GenBank/DDBJ whole genome shotgun (WGS) entry which is preliminary data.</text>
</comment>
<name>A0ABD5ZZU1_9EURY</name>